<dbReference type="Proteomes" id="UP001432014">
    <property type="component" value="Chromosome"/>
</dbReference>
<dbReference type="EMBL" id="CP108482">
    <property type="protein sequence ID" value="WUS57305.1"/>
    <property type="molecule type" value="Genomic_DNA"/>
</dbReference>
<organism evidence="1 2">
    <name type="scientific">Kitasatospora herbaricolor</name>
    <dbReference type="NCBI Taxonomy" id="68217"/>
    <lineage>
        <taxon>Bacteria</taxon>
        <taxon>Bacillati</taxon>
        <taxon>Actinomycetota</taxon>
        <taxon>Actinomycetes</taxon>
        <taxon>Kitasatosporales</taxon>
        <taxon>Streptomycetaceae</taxon>
        <taxon>Kitasatospora</taxon>
    </lineage>
</organism>
<dbReference type="InterPro" id="IPR026334">
    <property type="entry name" value="FxSxx-COOH"/>
</dbReference>
<sequence length="103" mass="10836">MLVNVIRGIRRSRPAVPVHCQSAVIPVISHLNRPGAQQRDIDMTPALATRPTEDLTDPQSQAGRASLAELAALGAEEITARLHRVLPGAGSGQVPVAAFNSSI</sequence>
<evidence type="ECO:0000313" key="1">
    <source>
        <dbReference type="EMBL" id="WUS57305.1"/>
    </source>
</evidence>
<dbReference type="RefSeq" id="WP_191290658.1">
    <property type="nucleotide sequence ID" value="NZ_CP108460.1"/>
</dbReference>
<dbReference type="NCBIfam" id="TIGR04268">
    <property type="entry name" value="FxSxx-COOH"/>
    <property type="match status" value="1"/>
</dbReference>
<evidence type="ECO:0000313" key="2">
    <source>
        <dbReference type="Proteomes" id="UP001432014"/>
    </source>
</evidence>
<reference evidence="1 2" key="1">
    <citation type="submission" date="2022-10" db="EMBL/GenBank/DDBJ databases">
        <title>The complete genomes of actinobacterial strains from the NBC collection.</title>
        <authorList>
            <person name="Joergensen T.S."/>
            <person name="Alvarez Arevalo M."/>
            <person name="Sterndorff E.B."/>
            <person name="Faurdal D."/>
            <person name="Vuksanovic O."/>
            <person name="Mourched A.-S."/>
            <person name="Charusanti P."/>
            <person name="Shaw S."/>
            <person name="Blin K."/>
            <person name="Weber T."/>
        </authorList>
    </citation>
    <scope>NUCLEOTIDE SEQUENCE [LARGE SCALE GENOMIC DNA]</scope>
    <source>
        <strain evidence="1 2">NBC_01247</strain>
    </source>
</reference>
<proteinExistence type="predicted"/>
<protein>
    <submittedName>
        <fullName evidence="1">FxSxx-COOH protein</fullName>
    </submittedName>
</protein>
<name>A0ABZ1W8X6_9ACTN</name>
<accession>A0ABZ1W8X6</accession>
<keyword evidence="2" id="KW-1185">Reference proteome</keyword>
<gene>
    <name evidence="1" type="primary">fxsA</name>
    <name evidence="1" type="ORF">OG469_18390</name>
</gene>